<dbReference type="InterPro" id="IPR047708">
    <property type="entry name" value="CD1871A-like"/>
</dbReference>
<name>A0ABR7K1L7_9FIRM</name>
<accession>A0ABR7K1L7</accession>
<reference evidence="1 2" key="1">
    <citation type="submission" date="2020-08" db="EMBL/GenBank/DDBJ databases">
        <authorList>
            <person name="Liu C."/>
            <person name="Sun Q."/>
        </authorList>
    </citation>
    <scope>NUCLEOTIDE SEQUENCE [LARGE SCALE GENOMIC DNA]</scope>
    <source>
        <strain evidence="1 2">NSJ-45</strain>
    </source>
</reference>
<comment type="caution">
    <text evidence="1">The sequence shown here is derived from an EMBL/GenBank/DDBJ whole genome shotgun (WGS) entry which is preliminary data.</text>
</comment>
<dbReference type="Proteomes" id="UP000611796">
    <property type="component" value="Unassembled WGS sequence"/>
</dbReference>
<evidence type="ECO:0008006" key="3">
    <source>
        <dbReference type="Google" id="ProtNLM"/>
    </source>
</evidence>
<sequence>MSKFMRKNKIGIALIILGALSLFLGIHRNEHLTVAKKSNIICLECIGIG</sequence>
<evidence type="ECO:0000313" key="1">
    <source>
        <dbReference type="EMBL" id="MBC6002996.1"/>
    </source>
</evidence>
<dbReference type="NCBIfam" id="NF040920">
    <property type="entry name" value="CD1871A_fam"/>
    <property type="match status" value="1"/>
</dbReference>
<protein>
    <recommendedName>
        <fullName evidence="3">Thioredoxin</fullName>
    </recommendedName>
</protein>
<dbReference type="EMBL" id="JACRWD010000001">
    <property type="protein sequence ID" value="MBC6002996.1"/>
    <property type="molecule type" value="Genomic_DNA"/>
</dbReference>
<keyword evidence="2" id="KW-1185">Reference proteome</keyword>
<gene>
    <name evidence="1" type="ORF">H8891_04200</name>
</gene>
<evidence type="ECO:0000313" key="2">
    <source>
        <dbReference type="Proteomes" id="UP000611796"/>
    </source>
</evidence>
<proteinExistence type="predicted"/>
<dbReference type="RefSeq" id="WP_187005320.1">
    <property type="nucleotide sequence ID" value="NZ_JACRWD010000001.1"/>
</dbReference>
<organism evidence="1 2">
    <name type="scientific">Paeniclostridium hominis</name>
    <dbReference type="NCBI Taxonomy" id="2764329"/>
    <lineage>
        <taxon>Bacteria</taxon>
        <taxon>Bacillati</taxon>
        <taxon>Bacillota</taxon>
        <taxon>Clostridia</taxon>
        <taxon>Peptostreptococcales</taxon>
        <taxon>Peptostreptococcaceae</taxon>
        <taxon>Paeniclostridium</taxon>
    </lineage>
</organism>